<dbReference type="InterPro" id="IPR018062">
    <property type="entry name" value="HTH_AraC-typ_CS"/>
</dbReference>
<dbReference type="GO" id="GO:0043565">
    <property type="term" value="F:sequence-specific DNA binding"/>
    <property type="evidence" value="ECO:0007669"/>
    <property type="project" value="InterPro"/>
</dbReference>
<dbReference type="SUPFAM" id="SSF46689">
    <property type="entry name" value="Homeodomain-like"/>
    <property type="match status" value="1"/>
</dbReference>
<feature type="transmembrane region" description="Helical" evidence="4">
    <location>
        <begin position="172"/>
        <end position="190"/>
    </location>
</feature>
<feature type="transmembrane region" description="Helical" evidence="4">
    <location>
        <begin position="196"/>
        <end position="216"/>
    </location>
</feature>
<feature type="transmembrane region" description="Helical" evidence="4">
    <location>
        <begin position="138"/>
        <end position="160"/>
    </location>
</feature>
<keyword evidence="4" id="KW-1133">Transmembrane helix</keyword>
<dbReference type="Gene3D" id="1.10.10.60">
    <property type="entry name" value="Homeodomain-like"/>
    <property type="match status" value="2"/>
</dbReference>
<proteinExistence type="predicted"/>
<dbReference type="GO" id="GO:0003700">
    <property type="term" value="F:DNA-binding transcription factor activity"/>
    <property type="evidence" value="ECO:0007669"/>
    <property type="project" value="InterPro"/>
</dbReference>
<dbReference type="EMBL" id="CP015217">
    <property type="protein sequence ID" value="AOP33320.1"/>
    <property type="molecule type" value="Genomic_DNA"/>
</dbReference>
<dbReference type="InterPro" id="IPR018060">
    <property type="entry name" value="HTH_AraC"/>
</dbReference>
<dbReference type="InterPro" id="IPR009057">
    <property type="entry name" value="Homeodomain-like_sf"/>
</dbReference>
<feature type="transmembrane region" description="Helical" evidence="4">
    <location>
        <begin position="66"/>
        <end position="86"/>
    </location>
</feature>
<dbReference type="Proteomes" id="UP000094197">
    <property type="component" value="Chromosome 1"/>
</dbReference>
<dbReference type="PANTHER" id="PTHR43280">
    <property type="entry name" value="ARAC-FAMILY TRANSCRIPTIONAL REGULATOR"/>
    <property type="match status" value="1"/>
</dbReference>
<reference evidence="6 7" key="1">
    <citation type="submission" date="2016-04" db="EMBL/GenBank/DDBJ databases">
        <title>Complete genome seqeunce of Leptospira alstonii serovar Room22.</title>
        <authorList>
            <person name="Nally J.E."/>
            <person name="Bayles D.O."/>
            <person name="Hurley D."/>
            <person name="Fanning S."/>
            <person name="McMahon B.J."/>
            <person name="Arent Z."/>
        </authorList>
    </citation>
    <scope>NUCLEOTIDE SEQUENCE [LARGE SCALE GENOMIC DNA]</scope>
    <source>
        <strain evidence="6 7">GWTS #1</strain>
    </source>
</reference>
<dbReference type="SMART" id="SM00342">
    <property type="entry name" value="HTH_ARAC"/>
    <property type="match status" value="1"/>
</dbReference>
<keyword evidence="4" id="KW-0812">Transmembrane</keyword>
<feature type="domain" description="HTH araC/xylS-type" evidence="5">
    <location>
        <begin position="253"/>
        <end position="352"/>
    </location>
</feature>
<evidence type="ECO:0000313" key="7">
    <source>
        <dbReference type="Proteomes" id="UP000094197"/>
    </source>
</evidence>
<gene>
    <name evidence="6" type="ORF">A0128_05345</name>
</gene>
<feature type="transmembrane region" description="Helical" evidence="4">
    <location>
        <begin position="37"/>
        <end position="60"/>
    </location>
</feature>
<keyword evidence="2" id="KW-0238">DNA-binding</keyword>
<evidence type="ECO:0000256" key="4">
    <source>
        <dbReference type="SAM" id="Phobius"/>
    </source>
</evidence>
<keyword evidence="3" id="KW-0804">Transcription</keyword>
<evidence type="ECO:0000313" key="6">
    <source>
        <dbReference type="EMBL" id="AOP33320.1"/>
    </source>
</evidence>
<dbReference type="Pfam" id="PF12833">
    <property type="entry name" value="HTH_18"/>
    <property type="match status" value="1"/>
</dbReference>
<dbReference type="RefSeq" id="WP_069606560.1">
    <property type="nucleotide sequence ID" value="NZ_CP015217.1"/>
</dbReference>
<dbReference type="PANTHER" id="PTHR43280:SF29">
    <property type="entry name" value="ARAC-FAMILY TRANSCRIPTIONAL REGULATOR"/>
    <property type="match status" value="1"/>
</dbReference>
<sequence>MVYIEWFGNAFAIFGGFLAFLLAIPELFLSKKTKFQIFFSIALILIGILQLLNAMAFQGVFESPSFYLVLSLPILFLIGPISLLSIQAMVEEEFRFRLLTWISFLPTILLTIPVFILSSKIRSFPWAISFSDQNTTELLFTSFYFCAALYSFFFGILILRILSSIQEAKLRLLIWICFFDFSSVSVLGILGISFEFFFLKVSSWVVTLALCLVYYVRKKYSDLEETIHVELVKSKYSRSRLGGLEVDSIVRELERMMKIEKIFQDEEISLSSVAERVSLSSHQLSELINRKLGKSFFAWLNQYRVEEAKRLLSESDKTVLEIAMEVGFNNRSSFNEAFLKFTQKTPVDYRKSSRQETSLLYRS</sequence>
<dbReference type="PROSITE" id="PS00041">
    <property type="entry name" value="HTH_ARAC_FAMILY_1"/>
    <property type="match status" value="1"/>
</dbReference>
<dbReference type="KEGG" id="laj:A0128_05345"/>
<protein>
    <recommendedName>
        <fullName evidence="5">HTH araC/xylS-type domain-containing protein</fullName>
    </recommendedName>
</protein>
<feature type="transmembrane region" description="Helical" evidence="4">
    <location>
        <begin position="6"/>
        <end position="25"/>
    </location>
</feature>
<dbReference type="OrthoDB" id="9799319at2"/>
<keyword evidence="1" id="KW-0805">Transcription regulation</keyword>
<keyword evidence="4" id="KW-0472">Membrane</keyword>
<organism evidence="6 7">
    <name type="scientific">Leptospira tipperaryensis</name>
    <dbReference type="NCBI Taxonomy" id="2564040"/>
    <lineage>
        <taxon>Bacteria</taxon>
        <taxon>Pseudomonadati</taxon>
        <taxon>Spirochaetota</taxon>
        <taxon>Spirochaetia</taxon>
        <taxon>Leptospirales</taxon>
        <taxon>Leptospiraceae</taxon>
        <taxon>Leptospira</taxon>
    </lineage>
</organism>
<evidence type="ECO:0000256" key="3">
    <source>
        <dbReference type="ARBA" id="ARBA00023163"/>
    </source>
</evidence>
<evidence type="ECO:0000256" key="1">
    <source>
        <dbReference type="ARBA" id="ARBA00023015"/>
    </source>
</evidence>
<name>A0A1D7UUN0_9LEPT</name>
<dbReference type="AlphaFoldDB" id="A0A1D7UUN0"/>
<feature type="transmembrane region" description="Helical" evidence="4">
    <location>
        <begin position="98"/>
        <end position="118"/>
    </location>
</feature>
<accession>A0A1D7UUN0</accession>
<keyword evidence="7" id="KW-1185">Reference proteome</keyword>
<dbReference type="PROSITE" id="PS01124">
    <property type="entry name" value="HTH_ARAC_FAMILY_2"/>
    <property type="match status" value="1"/>
</dbReference>
<evidence type="ECO:0000259" key="5">
    <source>
        <dbReference type="PROSITE" id="PS01124"/>
    </source>
</evidence>
<evidence type="ECO:0000256" key="2">
    <source>
        <dbReference type="ARBA" id="ARBA00023125"/>
    </source>
</evidence>